<protein>
    <submittedName>
        <fullName evidence="2">Uncharacterized protein</fullName>
    </submittedName>
</protein>
<accession>A0A9W7W0W1</accession>
<evidence type="ECO:0000313" key="2">
    <source>
        <dbReference type="EMBL" id="KAH9825684.1"/>
    </source>
</evidence>
<comment type="caution">
    <text evidence="2">The sequence shown here is derived from an EMBL/GenBank/DDBJ whole genome shotgun (WGS) entry which is preliminary data.</text>
</comment>
<dbReference type="OrthoDB" id="10486703at2759"/>
<reference evidence="2 3" key="1">
    <citation type="journal article" date="2018" name="IMA Fungus">
        <title>IMA Genome-F 10: Nine draft genome sequences of Claviceps purpurea s.lat., including C. arundinis, C. humidiphila, and C. cf. spartinae, pseudomolecules for the pitch canker pathogen Fusarium circinatum, draft genome of Davidsoniella eucalypti, Grosmannia galeiformis, Quambalaria eucalypti, and Teratosphaeria destructans.</title>
        <authorList>
            <person name="Wingfield B.D."/>
            <person name="Liu M."/>
            <person name="Nguyen H.D."/>
            <person name="Lane F.A."/>
            <person name="Morgan S.W."/>
            <person name="De Vos L."/>
            <person name="Wilken P.M."/>
            <person name="Duong T.A."/>
            <person name="Aylward J."/>
            <person name="Coetzee M.P."/>
            <person name="Dadej K."/>
            <person name="De Beer Z.W."/>
            <person name="Findlay W."/>
            <person name="Havenga M."/>
            <person name="Kolarik M."/>
            <person name="Menzies J.G."/>
            <person name="Naidoo K."/>
            <person name="Pochopski O."/>
            <person name="Shoukouhi P."/>
            <person name="Santana Q.C."/>
            <person name="Seifert K.A."/>
            <person name="Soal N."/>
            <person name="Steenkamp E.T."/>
            <person name="Tatham C.T."/>
            <person name="van der Nest M.A."/>
            <person name="Wingfield M.J."/>
        </authorList>
    </citation>
    <scope>NUCLEOTIDE SEQUENCE [LARGE SCALE GENOMIC DNA]</scope>
    <source>
        <strain evidence="2">CMW44962</strain>
    </source>
</reference>
<dbReference type="Proteomes" id="UP001138500">
    <property type="component" value="Unassembled WGS sequence"/>
</dbReference>
<keyword evidence="3" id="KW-1185">Reference proteome</keyword>
<name>A0A9W7W0W1_9PEZI</name>
<organism evidence="2 3">
    <name type="scientific">Teratosphaeria destructans</name>
    <dbReference type="NCBI Taxonomy" id="418781"/>
    <lineage>
        <taxon>Eukaryota</taxon>
        <taxon>Fungi</taxon>
        <taxon>Dikarya</taxon>
        <taxon>Ascomycota</taxon>
        <taxon>Pezizomycotina</taxon>
        <taxon>Dothideomycetes</taxon>
        <taxon>Dothideomycetidae</taxon>
        <taxon>Mycosphaerellales</taxon>
        <taxon>Teratosphaeriaceae</taxon>
        <taxon>Teratosphaeria</taxon>
    </lineage>
</organism>
<evidence type="ECO:0000313" key="3">
    <source>
        <dbReference type="Proteomes" id="UP001138500"/>
    </source>
</evidence>
<feature type="chain" id="PRO_5040721449" evidence="1">
    <location>
        <begin position="17"/>
        <end position="111"/>
    </location>
</feature>
<reference evidence="2 3" key="2">
    <citation type="journal article" date="2021" name="Curr. Genet.">
        <title>Genetic response to nitrogen starvation in the aggressive Eucalyptus foliar pathogen Teratosphaeria destructans.</title>
        <authorList>
            <person name="Havenga M."/>
            <person name="Wingfield B.D."/>
            <person name="Wingfield M.J."/>
            <person name="Dreyer L.L."/>
            <person name="Roets F."/>
            <person name="Aylward J."/>
        </authorList>
    </citation>
    <scope>NUCLEOTIDE SEQUENCE [LARGE SCALE GENOMIC DNA]</scope>
    <source>
        <strain evidence="2">CMW44962</strain>
    </source>
</reference>
<proteinExistence type="predicted"/>
<feature type="signal peptide" evidence="1">
    <location>
        <begin position="1"/>
        <end position="16"/>
    </location>
</feature>
<keyword evidence="1" id="KW-0732">Signal</keyword>
<sequence length="111" mass="12246">MVSCKNIFLLASVASAMVLEKRGTYLDLYTDIGKGMREIQIQTEQWNIGVYPDAIITAINQMNDAIAAADRRTRNDGGTLEDRDSLALIHFIHLVSCMTYSVSATVAYADV</sequence>
<evidence type="ECO:0000256" key="1">
    <source>
        <dbReference type="SAM" id="SignalP"/>
    </source>
</evidence>
<dbReference type="EMBL" id="RIBY02002089">
    <property type="protein sequence ID" value="KAH9825684.1"/>
    <property type="molecule type" value="Genomic_DNA"/>
</dbReference>
<dbReference type="AlphaFoldDB" id="A0A9W7W0W1"/>
<gene>
    <name evidence="2" type="ORF">Tdes44962_MAKER00614</name>
</gene>